<reference evidence="1 2" key="1">
    <citation type="journal article" date="2019" name="Appl. Microbiol. Biotechnol.">
        <title>Genome sequence of Isaria javanica and comparative genome analysis insights into family S53 peptidase evolution in fungal entomopathogens.</title>
        <authorList>
            <person name="Lin R."/>
            <person name="Zhang X."/>
            <person name="Xin B."/>
            <person name="Zou M."/>
            <person name="Gao Y."/>
            <person name="Qin F."/>
            <person name="Hu Q."/>
            <person name="Xie B."/>
            <person name="Cheng X."/>
        </authorList>
    </citation>
    <scope>NUCLEOTIDE SEQUENCE [LARGE SCALE GENOMIC DNA]</scope>
    <source>
        <strain evidence="1 2">IJ1G</strain>
    </source>
</reference>
<accession>A0A545V9C8</accession>
<evidence type="ECO:0000313" key="2">
    <source>
        <dbReference type="Proteomes" id="UP000315783"/>
    </source>
</evidence>
<name>A0A545V9C8_9HYPO</name>
<organism evidence="1 2">
    <name type="scientific">Cordyceps javanica</name>
    <dbReference type="NCBI Taxonomy" id="43265"/>
    <lineage>
        <taxon>Eukaryota</taxon>
        <taxon>Fungi</taxon>
        <taxon>Dikarya</taxon>
        <taxon>Ascomycota</taxon>
        <taxon>Pezizomycotina</taxon>
        <taxon>Sordariomycetes</taxon>
        <taxon>Hypocreomycetidae</taxon>
        <taxon>Hypocreales</taxon>
        <taxon>Cordycipitaceae</taxon>
        <taxon>Cordyceps</taxon>
    </lineage>
</organism>
<dbReference type="Proteomes" id="UP000315783">
    <property type="component" value="Unassembled WGS sequence"/>
</dbReference>
<keyword evidence="2" id="KW-1185">Reference proteome</keyword>
<dbReference type="EMBL" id="SPUK01000003">
    <property type="protein sequence ID" value="TQV98327.1"/>
    <property type="molecule type" value="Genomic_DNA"/>
</dbReference>
<dbReference type="AlphaFoldDB" id="A0A545V9C8"/>
<comment type="caution">
    <text evidence="1">The sequence shown here is derived from an EMBL/GenBank/DDBJ whole genome shotgun (WGS) entry which is preliminary data.</text>
</comment>
<evidence type="ECO:0000313" key="1">
    <source>
        <dbReference type="EMBL" id="TQV98327.1"/>
    </source>
</evidence>
<protein>
    <submittedName>
        <fullName evidence="1">Uncharacterized protein</fullName>
    </submittedName>
</protein>
<proteinExistence type="predicted"/>
<sequence length="134" mass="14633">MPMRKLVLTIQNWGWQVSFVFRSCKKLTFSSPEIAVEGVHVTCVPPGAVGGTYGSGCFQPFSSFSVSESKAYGLFVVWDRLHGDLPQITIGCTALDLSIIAVEQPSPKQGAAIGDTRTYHKETRLSDINQLRGI</sequence>
<gene>
    <name evidence="1" type="ORF">IF1G_02407</name>
</gene>